<gene>
    <name evidence="1" type="ORF">Purlil1_13287</name>
</gene>
<reference evidence="1 2" key="1">
    <citation type="journal article" date="2024" name="Microbiol. Resour. Announc.">
        <title>Genome annotations for the ascomycete fungi Trichoderma harzianum, Trichoderma aggressivum, and Purpureocillium lilacinum.</title>
        <authorList>
            <person name="Beijen E.P.W."/>
            <person name="Ohm R.A."/>
        </authorList>
    </citation>
    <scope>NUCLEOTIDE SEQUENCE [LARGE SCALE GENOMIC DNA]</scope>
    <source>
        <strain evidence="1 2">CBS 150709</strain>
    </source>
</reference>
<protein>
    <submittedName>
        <fullName evidence="1">Uncharacterized protein</fullName>
    </submittedName>
</protein>
<accession>A0ABR0BEJ2</accession>
<keyword evidence="2" id="KW-1185">Reference proteome</keyword>
<evidence type="ECO:0000313" key="1">
    <source>
        <dbReference type="EMBL" id="KAK4072654.1"/>
    </source>
</evidence>
<organism evidence="1 2">
    <name type="scientific">Purpureocillium lilacinum</name>
    <name type="common">Paecilomyces lilacinus</name>
    <dbReference type="NCBI Taxonomy" id="33203"/>
    <lineage>
        <taxon>Eukaryota</taxon>
        <taxon>Fungi</taxon>
        <taxon>Dikarya</taxon>
        <taxon>Ascomycota</taxon>
        <taxon>Pezizomycotina</taxon>
        <taxon>Sordariomycetes</taxon>
        <taxon>Hypocreomycetidae</taxon>
        <taxon>Hypocreales</taxon>
        <taxon>Ophiocordycipitaceae</taxon>
        <taxon>Purpureocillium</taxon>
    </lineage>
</organism>
<proteinExistence type="predicted"/>
<name>A0ABR0BEJ2_PURLI</name>
<evidence type="ECO:0000313" key="2">
    <source>
        <dbReference type="Proteomes" id="UP001287286"/>
    </source>
</evidence>
<sequence length="157" mass="17269">MLRPDRLHPPSRRGWYGLIRFASGWVVHLRRTGAGTLERFSLAAAVVSSGPYSGPPRPKYGSYGGLSGPTWSGDMICGDSTAGDGYFGQLMCYRLAASMSVAGDPQPVVRVLRNWQQPRPLWGCKKTGPGTRWISPEHSGVRRLLLRYLIIEGLAVR</sequence>
<dbReference type="Proteomes" id="UP001287286">
    <property type="component" value="Unassembled WGS sequence"/>
</dbReference>
<dbReference type="EMBL" id="JAWRVI010000193">
    <property type="protein sequence ID" value="KAK4072654.1"/>
    <property type="molecule type" value="Genomic_DNA"/>
</dbReference>
<comment type="caution">
    <text evidence="1">The sequence shown here is derived from an EMBL/GenBank/DDBJ whole genome shotgun (WGS) entry which is preliminary data.</text>
</comment>